<keyword evidence="1" id="KW-0812">Transmembrane</keyword>
<evidence type="ECO:0000256" key="7">
    <source>
        <dbReference type="ARBA" id="ARBA00023136"/>
    </source>
</evidence>
<dbReference type="InterPro" id="IPR013320">
    <property type="entry name" value="ConA-like_dom_sf"/>
</dbReference>
<evidence type="ECO:0000256" key="9">
    <source>
        <dbReference type="ARBA" id="ARBA00046288"/>
    </source>
</evidence>
<evidence type="ECO:0000256" key="2">
    <source>
        <dbReference type="ARBA" id="ARBA00022729"/>
    </source>
</evidence>
<sequence>MSDWQYFVTLLCLFGTGTFSTHAGKGGHQRIYHGLIREDAKANDVVTLDKPLFVRNMTGLVGNQICGYTLYVSKSKLPFVVVIKDPKKGHAEVVLAPGYNLSYEKRHRYTFELSGHDCHKGVHSAREKVHIEIERVAVVTTDAPTTTAAPVQHHNVVQISEPDHMAEVVEGQLFESIVHLRTNGHACNFHIATPDVPFIVNKKGVLRNTEPLDYSKKHNYIVEVTVDTCQPGSDKLQKLIVNIKVLPICIVGWKDIPSSIDYVPESRTKLIAENAKLELCSADCKDPEIDAHISLTTKHIGKGCDRDTYSIQSQRKLCGASTGSVDLLPNAAAVKPHGATKLSKDDGKESDQIYSFDGKTNVVEVPSSTFNHTLGSHFTLSLWMKHEPSGQEAKKKHGKKEQILCNADGEKMSRHHYSLFVHNCKLIFLLRQEPHEGTDMNVFKPAEWRWKLADVCDGQWHHYAVSIDFPQVRLYVDGKLHSQHNGEQTIDDWPLHKTSDVHFTRLVIGACFAGRSKKLAQFFHGYLAGVNILKGKTESDRVIRCLNNCKEKLDFHGMRQMTSNMSVQFNSEMTEITLKGHNLTSLQAVFNRVGYVNARVFPTPGYRALTFKTDVKCAGGTKVAVRDVNTKVLVLAREKPVITVSGDAHVSTSEIELARGHDIFRTISVVSRTRQEAKEAESKDTKAMKMASKMFEAKTEQVTMSKTKTDKYSLDSCSVTAKTPLSKEEHLSVPINLLHRLGLDHTTIANGVMITGVEKVANYQTVLKEVHYAHSKPQDINTRTFVITCSELNGRFISNSFQVQVGGSGCHSNSRPAAFLVDFS</sequence>
<evidence type="ECO:0000256" key="5">
    <source>
        <dbReference type="ARBA" id="ARBA00022889"/>
    </source>
</evidence>
<keyword evidence="7" id="KW-0472">Membrane</keyword>
<dbReference type="Proteomes" id="UP001209878">
    <property type="component" value="Unassembled WGS sequence"/>
</dbReference>
<dbReference type="GO" id="GO:0009986">
    <property type="term" value="C:cell surface"/>
    <property type="evidence" value="ECO:0007669"/>
    <property type="project" value="TreeGrafter"/>
</dbReference>
<dbReference type="PANTHER" id="PTHR14139:SF2">
    <property type="entry name" value="CALSYNTENIN-1"/>
    <property type="match status" value="1"/>
</dbReference>
<dbReference type="PANTHER" id="PTHR14139">
    <property type="entry name" value="CALSYNTENIN"/>
    <property type="match status" value="1"/>
</dbReference>
<name>A0AAD9UD12_RIDPI</name>
<dbReference type="GO" id="GO:0051965">
    <property type="term" value="P:positive regulation of synapse assembly"/>
    <property type="evidence" value="ECO:0007669"/>
    <property type="project" value="TreeGrafter"/>
</dbReference>
<dbReference type="GO" id="GO:0012505">
    <property type="term" value="C:endomembrane system"/>
    <property type="evidence" value="ECO:0007669"/>
    <property type="project" value="UniProtKB-SubCell"/>
</dbReference>
<dbReference type="GO" id="GO:0045211">
    <property type="term" value="C:postsynaptic membrane"/>
    <property type="evidence" value="ECO:0007669"/>
    <property type="project" value="TreeGrafter"/>
</dbReference>
<dbReference type="Pfam" id="PF19699">
    <property type="entry name" value="CLSTN_C"/>
    <property type="match status" value="1"/>
</dbReference>
<feature type="domain" description="Calsyntenin C-terminal" evidence="11">
    <location>
        <begin position="563"/>
        <end position="806"/>
    </location>
</feature>
<feature type="signal peptide" evidence="10">
    <location>
        <begin position="1"/>
        <end position="23"/>
    </location>
</feature>
<keyword evidence="8" id="KW-0325">Glycoprotein</keyword>
<dbReference type="EMBL" id="JAODUO010000252">
    <property type="protein sequence ID" value="KAK2184805.1"/>
    <property type="molecule type" value="Genomic_DNA"/>
</dbReference>
<dbReference type="Pfam" id="PF13385">
    <property type="entry name" value="Laminin_G_3"/>
    <property type="match status" value="1"/>
</dbReference>
<keyword evidence="3" id="KW-0677">Repeat</keyword>
<dbReference type="InterPro" id="IPR045588">
    <property type="entry name" value="CLSTN_C"/>
</dbReference>
<evidence type="ECO:0000313" key="13">
    <source>
        <dbReference type="Proteomes" id="UP001209878"/>
    </source>
</evidence>
<dbReference type="AlphaFoldDB" id="A0AAD9UD12"/>
<gene>
    <name evidence="12" type="ORF">NP493_252g04004</name>
</gene>
<comment type="caution">
    <text evidence="12">The sequence shown here is derived from an EMBL/GenBank/DDBJ whole genome shotgun (WGS) entry which is preliminary data.</text>
</comment>
<evidence type="ECO:0000256" key="10">
    <source>
        <dbReference type="SAM" id="SignalP"/>
    </source>
</evidence>
<evidence type="ECO:0000256" key="4">
    <source>
        <dbReference type="ARBA" id="ARBA00022837"/>
    </source>
</evidence>
<keyword evidence="5" id="KW-0130">Cell adhesion</keyword>
<protein>
    <recommendedName>
        <fullName evidence="11">Calsyntenin C-terminal domain-containing protein</fullName>
    </recommendedName>
</protein>
<keyword evidence="13" id="KW-1185">Reference proteome</keyword>
<dbReference type="GO" id="GO:0007155">
    <property type="term" value="P:cell adhesion"/>
    <property type="evidence" value="ECO:0007669"/>
    <property type="project" value="UniProtKB-KW"/>
</dbReference>
<dbReference type="SUPFAM" id="SSF49899">
    <property type="entry name" value="Concanavalin A-like lectins/glucanases"/>
    <property type="match status" value="1"/>
</dbReference>
<reference evidence="12" key="1">
    <citation type="journal article" date="2023" name="Mol. Biol. Evol.">
        <title>Third-Generation Sequencing Reveals the Adaptive Role of the Epigenome in Three Deep-Sea Polychaetes.</title>
        <authorList>
            <person name="Perez M."/>
            <person name="Aroh O."/>
            <person name="Sun Y."/>
            <person name="Lan Y."/>
            <person name="Juniper S.K."/>
            <person name="Young C.R."/>
            <person name="Angers B."/>
            <person name="Qian P.Y."/>
        </authorList>
    </citation>
    <scope>NUCLEOTIDE SEQUENCE</scope>
    <source>
        <strain evidence="12">R07B-5</strain>
    </source>
</reference>
<evidence type="ECO:0000259" key="11">
    <source>
        <dbReference type="Pfam" id="PF19699"/>
    </source>
</evidence>
<accession>A0AAD9UD12</accession>
<keyword evidence="2 10" id="KW-0732">Signal</keyword>
<evidence type="ECO:0000256" key="8">
    <source>
        <dbReference type="ARBA" id="ARBA00023180"/>
    </source>
</evidence>
<feature type="chain" id="PRO_5042058465" description="Calsyntenin C-terminal domain-containing protein" evidence="10">
    <location>
        <begin position="24"/>
        <end position="824"/>
    </location>
</feature>
<proteinExistence type="predicted"/>
<evidence type="ECO:0000256" key="1">
    <source>
        <dbReference type="ARBA" id="ARBA00022692"/>
    </source>
</evidence>
<dbReference type="Gene3D" id="2.60.120.200">
    <property type="match status" value="1"/>
</dbReference>
<keyword evidence="6" id="KW-1133">Transmembrane helix</keyword>
<evidence type="ECO:0000256" key="6">
    <source>
        <dbReference type="ARBA" id="ARBA00022989"/>
    </source>
</evidence>
<dbReference type="GO" id="GO:0050806">
    <property type="term" value="P:positive regulation of synaptic transmission"/>
    <property type="evidence" value="ECO:0007669"/>
    <property type="project" value="TreeGrafter"/>
</dbReference>
<dbReference type="CDD" id="cd11304">
    <property type="entry name" value="Cadherin_repeat"/>
    <property type="match status" value="1"/>
</dbReference>
<organism evidence="12 13">
    <name type="scientific">Ridgeia piscesae</name>
    <name type="common">Tubeworm</name>
    <dbReference type="NCBI Taxonomy" id="27915"/>
    <lineage>
        <taxon>Eukaryota</taxon>
        <taxon>Metazoa</taxon>
        <taxon>Spiralia</taxon>
        <taxon>Lophotrochozoa</taxon>
        <taxon>Annelida</taxon>
        <taxon>Polychaeta</taxon>
        <taxon>Sedentaria</taxon>
        <taxon>Canalipalpata</taxon>
        <taxon>Sabellida</taxon>
        <taxon>Siboglinidae</taxon>
        <taxon>Ridgeia</taxon>
    </lineage>
</organism>
<comment type="subcellular location">
    <subcellularLocation>
        <location evidence="9">Endomembrane system</location>
        <topology evidence="9">Single-pass type I membrane protein</topology>
    </subcellularLocation>
</comment>
<keyword evidence="4" id="KW-0106">Calcium</keyword>
<evidence type="ECO:0000313" key="12">
    <source>
        <dbReference type="EMBL" id="KAK2184805.1"/>
    </source>
</evidence>
<evidence type="ECO:0000256" key="3">
    <source>
        <dbReference type="ARBA" id="ARBA00022737"/>
    </source>
</evidence>